<dbReference type="RefSeq" id="WP_137450996.1">
    <property type="nucleotide sequence ID" value="NZ_SZZH01000005.1"/>
</dbReference>
<dbReference type="InterPro" id="IPR004869">
    <property type="entry name" value="MMPL_dom"/>
</dbReference>
<evidence type="ECO:0000256" key="2">
    <source>
        <dbReference type="ARBA" id="ARBA00010157"/>
    </source>
</evidence>
<name>A0A4U6QBK4_9ACTN</name>
<feature type="transmembrane region" description="Helical" evidence="7">
    <location>
        <begin position="206"/>
        <end position="226"/>
    </location>
</feature>
<evidence type="ECO:0000313" key="9">
    <source>
        <dbReference type="EMBL" id="TKV57292.1"/>
    </source>
</evidence>
<evidence type="ECO:0000256" key="4">
    <source>
        <dbReference type="ARBA" id="ARBA00022692"/>
    </source>
</evidence>
<evidence type="ECO:0000313" key="10">
    <source>
        <dbReference type="Proteomes" id="UP000306985"/>
    </source>
</evidence>
<keyword evidence="4 7" id="KW-0812">Transmembrane</keyword>
<feature type="domain" description="SSD" evidence="8">
    <location>
        <begin position="226"/>
        <end position="365"/>
    </location>
</feature>
<dbReference type="Pfam" id="PF03176">
    <property type="entry name" value="MMPL"/>
    <property type="match status" value="2"/>
</dbReference>
<evidence type="ECO:0000256" key="6">
    <source>
        <dbReference type="ARBA" id="ARBA00023136"/>
    </source>
</evidence>
<dbReference type="SUPFAM" id="SSF82866">
    <property type="entry name" value="Multidrug efflux transporter AcrB transmembrane domain"/>
    <property type="match status" value="2"/>
</dbReference>
<comment type="subcellular location">
    <subcellularLocation>
        <location evidence="1">Cell membrane</location>
        <topology evidence="1">Multi-pass membrane protein</topology>
    </subcellularLocation>
</comment>
<dbReference type="PANTHER" id="PTHR33406:SF11">
    <property type="entry name" value="MEMBRANE PROTEIN SCO6666-RELATED"/>
    <property type="match status" value="1"/>
</dbReference>
<dbReference type="AlphaFoldDB" id="A0A4U6QBK4"/>
<feature type="transmembrane region" description="Helical" evidence="7">
    <location>
        <begin position="632"/>
        <end position="654"/>
    </location>
</feature>
<dbReference type="Gene3D" id="1.20.1640.10">
    <property type="entry name" value="Multidrug efflux transporter AcrB transmembrane domain"/>
    <property type="match status" value="2"/>
</dbReference>
<dbReference type="InterPro" id="IPR000731">
    <property type="entry name" value="SSD"/>
</dbReference>
<dbReference type="InterPro" id="IPR050545">
    <property type="entry name" value="Mycobact_MmpL"/>
</dbReference>
<evidence type="ECO:0000256" key="7">
    <source>
        <dbReference type="SAM" id="Phobius"/>
    </source>
</evidence>
<evidence type="ECO:0000259" key="8">
    <source>
        <dbReference type="PROSITE" id="PS50156"/>
    </source>
</evidence>
<dbReference type="PROSITE" id="PS50156">
    <property type="entry name" value="SSD"/>
    <property type="match status" value="1"/>
</dbReference>
<dbReference type="OrthoDB" id="7051771at2"/>
<keyword evidence="10" id="KW-1185">Reference proteome</keyword>
<dbReference type="EMBL" id="SZZH01000005">
    <property type="protein sequence ID" value="TKV57292.1"/>
    <property type="molecule type" value="Genomic_DNA"/>
</dbReference>
<feature type="transmembrane region" description="Helical" evidence="7">
    <location>
        <begin position="233"/>
        <end position="251"/>
    </location>
</feature>
<dbReference type="GO" id="GO:0005886">
    <property type="term" value="C:plasma membrane"/>
    <property type="evidence" value="ECO:0007669"/>
    <property type="project" value="UniProtKB-SubCell"/>
</dbReference>
<organism evidence="9 10">
    <name type="scientific">Nakamurella flava</name>
    <dbReference type="NCBI Taxonomy" id="2576308"/>
    <lineage>
        <taxon>Bacteria</taxon>
        <taxon>Bacillati</taxon>
        <taxon>Actinomycetota</taxon>
        <taxon>Actinomycetes</taxon>
        <taxon>Nakamurellales</taxon>
        <taxon>Nakamurellaceae</taxon>
        <taxon>Nakamurella</taxon>
    </lineage>
</organism>
<feature type="transmembrane region" description="Helical" evidence="7">
    <location>
        <begin position="680"/>
        <end position="702"/>
    </location>
</feature>
<feature type="transmembrane region" description="Helical" evidence="7">
    <location>
        <begin position="594"/>
        <end position="612"/>
    </location>
</feature>
<dbReference type="Proteomes" id="UP000306985">
    <property type="component" value="Unassembled WGS sequence"/>
</dbReference>
<accession>A0A4U6QBK4</accession>
<feature type="transmembrane region" description="Helical" evidence="7">
    <location>
        <begin position="342"/>
        <end position="366"/>
    </location>
</feature>
<feature type="transmembrane region" description="Helical" evidence="7">
    <location>
        <begin position="567"/>
        <end position="589"/>
    </location>
</feature>
<feature type="transmembrane region" description="Helical" evidence="7">
    <location>
        <begin position="411"/>
        <end position="429"/>
    </location>
</feature>
<keyword evidence="3" id="KW-1003">Cell membrane</keyword>
<keyword evidence="5 7" id="KW-1133">Transmembrane helix</keyword>
<protein>
    <submittedName>
        <fullName evidence="9">MMPL family transporter</fullName>
    </submittedName>
</protein>
<feature type="transmembrane region" description="Helical" evidence="7">
    <location>
        <begin position="257"/>
        <end position="277"/>
    </location>
</feature>
<dbReference type="PANTHER" id="PTHR33406">
    <property type="entry name" value="MEMBRANE PROTEIN MJ1562-RELATED"/>
    <property type="match status" value="1"/>
</dbReference>
<reference evidence="9 10" key="1">
    <citation type="submission" date="2019-05" db="EMBL/GenBank/DDBJ databases">
        <title>Nakamurella sp. N5BH11, whole genome shotgun sequence.</title>
        <authorList>
            <person name="Tuo L."/>
        </authorList>
    </citation>
    <scope>NUCLEOTIDE SEQUENCE [LARGE SCALE GENOMIC DNA]</scope>
    <source>
        <strain evidence="9 10">N5BH11</strain>
    </source>
</reference>
<evidence type="ECO:0000256" key="1">
    <source>
        <dbReference type="ARBA" id="ARBA00004651"/>
    </source>
</evidence>
<feature type="transmembrane region" description="Helical" evidence="7">
    <location>
        <begin position="315"/>
        <end position="336"/>
    </location>
</feature>
<evidence type="ECO:0000256" key="5">
    <source>
        <dbReference type="ARBA" id="ARBA00022989"/>
    </source>
</evidence>
<comment type="similarity">
    <text evidence="2">Belongs to the resistance-nodulation-cell division (RND) (TC 2.A.6) family. MmpL subfamily.</text>
</comment>
<evidence type="ECO:0000256" key="3">
    <source>
        <dbReference type="ARBA" id="ARBA00022475"/>
    </source>
</evidence>
<gene>
    <name evidence="9" type="ORF">FDO65_17320</name>
</gene>
<keyword evidence="6 7" id="KW-0472">Membrane</keyword>
<comment type="caution">
    <text evidence="9">The sequence shown here is derived from an EMBL/GenBank/DDBJ whole genome shotgun (WGS) entry which is preliminary data.</text>
</comment>
<sequence>MLARLGRWIARHAGLVVVLWVVATALGFTLAVGGVGEGLFARLATGEPSVSGEASAGRDLLDERATDGPSVTLLVRDAPFDSTAVQAAAPTVVAAAEAIGAIDGVARVDQPLAIGPESGADPTAQAARAALVAADGSGFLVTATLDGDLDRTTRNATQDAVEQRLDQLGVELAAAVPGSSAQVGGGSLLFDTITRQVEKDLVSGELIALPLSLFVMVLVFGGFLAAGMPIVGAVASIAGALVALLGFSYVLDLDASVVNVVTVLGLGLSIDYGLLIVSRYREELRDQLAATRTRATATARTDALAATMATAGRTVLFSGVTVAISLAGLLVFRAPLLRAVGAAGVSVVAVALLVSLTLIPAVLALAGRRMLRPGLLTRVPGLRSLTTRFGDVPPDEGFFSRLARRTQRRPVLVLVGVVVLLGLLAAPALRLEVRNSGVELLPPSAPDRQFFDELTADYPAAAIPAFQVVAPVGPQALAGVAERTATLPGVRAVTPPRAVGAGDAPVSTFAVVMTIPDPGSTDARAAVQTLRAERDAGTVPGGVAFDVTGSTAFLVDFTAALAADAPLAAAVVVLATFVLLFLLTGSLLIPLKALLMNVISLGASIGVLVWVFQDGHGEDLLGFASTGGVESIIPVLVLAMGFGLAMDYEVFLLARIKEFRDAGVPNDEAVVRGLQKSGRIITSAALIVVLVFSGFVAGQLLVIKQTGVALAVAVAVDATVVRCLLVPATMTLLGEWNWWAPAPLRRLYARIGLRH</sequence>
<proteinExistence type="inferred from homology"/>